<evidence type="ECO:0000256" key="6">
    <source>
        <dbReference type="SAM" id="Phobius"/>
    </source>
</evidence>
<accession>X0WKU3</accession>
<keyword evidence="5 6" id="KW-0472">Membrane</keyword>
<comment type="subcellular location">
    <subcellularLocation>
        <location evidence="1">Cell membrane</location>
        <topology evidence="1">Multi-pass membrane protein</topology>
    </subcellularLocation>
</comment>
<dbReference type="AlphaFoldDB" id="X0WKU3"/>
<reference evidence="7" key="1">
    <citation type="journal article" date="2014" name="Front. Microbiol.">
        <title>High frequency of phylogenetically diverse reductive dehalogenase-homologous genes in deep subseafloor sedimentary metagenomes.</title>
        <authorList>
            <person name="Kawai M."/>
            <person name="Futagami T."/>
            <person name="Toyoda A."/>
            <person name="Takaki Y."/>
            <person name="Nishi S."/>
            <person name="Hori S."/>
            <person name="Arai W."/>
            <person name="Tsubouchi T."/>
            <person name="Morono Y."/>
            <person name="Uchiyama I."/>
            <person name="Ito T."/>
            <person name="Fujiyama A."/>
            <person name="Inagaki F."/>
            <person name="Takami H."/>
        </authorList>
    </citation>
    <scope>NUCLEOTIDE SEQUENCE</scope>
    <source>
        <strain evidence="7">Expedition CK06-06</strain>
    </source>
</reference>
<protein>
    <recommendedName>
        <fullName evidence="8">Flippase-like domain-containing protein</fullName>
    </recommendedName>
</protein>
<evidence type="ECO:0000256" key="2">
    <source>
        <dbReference type="ARBA" id="ARBA00022475"/>
    </source>
</evidence>
<feature type="non-terminal residue" evidence="7">
    <location>
        <position position="1"/>
    </location>
</feature>
<evidence type="ECO:0008006" key="8">
    <source>
        <dbReference type="Google" id="ProtNLM"/>
    </source>
</evidence>
<dbReference type="EMBL" id="BARS01030613">
    <property type="protein sequence ID" value="GAG23852.1"/>
    <property type="molecule type" value="Genomic_DNA"/>
</dbReference>
<evidence type="ECO:0000313" key="7">
    <source>
        <dbReference type="EMBL" id="GAG23852.1"/>
    </source>
</evidence>
<dbReference type="GO" id="GO:0005886">
    <property type="term" value="C:plasma membrane"/>
    <property type="evidence" value="ECO:0007669"/>
    <property type="project" value="UniProtKB-SubCell"/>
</dbReference>
<keyword evidence="2" id="KW-1003">Cell membrane</keyword>
<feature type="transmembrane region" description="Helical" evidence="6">
    <location>
        <begin position="72"/>
        <end position="92"/>
    </location>
</feature>
<evidence type="ECO:0000256" key="5">
    <source>
        <dbReference type="ARBA" id="ARBA00023136"/>
    </source>
</evidence>
<keyword evidence="3 6" id="KW-0812">Transmembrane</keyword>
<evidence type="ECO:0000256" key="3">
    <source>
        <dbReference type="ARBA" id="ARBA00022692"/>
    </source>
</evidence>
<organism evidence="7">
    <name type="scientific">marine sediment metagenome</name>
    <dbReference type="NCBI Taxonomy" id="412755"/>
    <lineage>
        <taxon>unclassified sequences</taxon>
        <taxon>metagenomes</taxon>
        <taxon>ecological metagenomes</taxon>
    </lineage>
</organism>
<proteinExistence type="predicted"/>
<keyword evidence="4 6" id="KW-1133">Transmembrane helix</keyword>
<feature type="transmembrane region" description="Helical" evidence="6">
    <location>
        <begin position="46"/>
        <end position="65"/>
    </location>
</feature>
<dbReference type="InterPro" id="IPR022791">
    <property type="entry name" value="L-PG_synthase/AglD"/>
</dbReference>
<evidence type="ECO:0000256" key="1">
    <source>
        <dbReference type="ARBA" id="ARBA00004651"/>
    </source>
</evidence>
<gene>
    <name evidence="7" type="ORF">S01H1_47732</name>
</gene>
<sequence length="159" mass="17207">WEDRGWVTAVPSGLRRLLARTLPEFLAGLAILRDAPLAAHTMTATFVAWMLETAVFWLFGLTFGLELGLADYLVIMVTANMIVAMPVAPSNIGPYEVATAEVVALLGVESSLAGGFAIGSHLLNILWVGATGLAAVWLLRLGFEDVFFLRPREEREPAP</sequence>
<comment type="caution">
    <text evidence="7">The sequence shown here is derived from an EMBL/GenBank/DDBJ whole genome shotgun (WGS) entry which is preliminary data.</text>
</comment>
<dbReference type="Pfam" id="PF03706">
    <property type="entry name" value="LPG_synthase_TM"/>
    <property type="match status" value="1"/>
</dbReference>
<evidence type="ECO:0000256" key="4">
    <source>
        <dbReference type="ARBA" id="ARBA00022989"/>
    </source>
</evidence>
<name>X0WKU3_9ZZZZ</name>
<feature type="transmembrane region" description="Helical" evidence="6">
    <location>
        <begin position="112"/>
        <end position="139"/>
    </location>
</feature>